<comment type="caution">
    <text evidence="1">The sequence shown here is derived from an EMBL/GenBank/DDBJ whole genome shotgun (WGS) entry which is preliminary data.</text>
</comment>
<evidence type="ECO:0000313" key="1">
    <source>
        <dbReference type="EMBL" id="CAL1270440.1"/>
    </source>
</evidence>
<reference evidence="1 2" key="1">
    <citation type="submission" date="2024-04" db="EMBL/GenBank/DDBJ databases">
        <authorList>
            <person name="Rising A."/>
            <person name="Reimegard J."/>
            <person name="Sonavane S."/>
            <person name="Akerstrom W."/>
            <person name="Nylinder S."/>
            <person name="Hedman E."/>
            <person name="Kallberg Y."/>
        </authorList>
    </citation>
    <scope>NUCLEOTIDE SEQUENCE [LARGE SCALE GENOMIC DNA]</scope>
</reference>
<gene>
    <name evidence="1" type="ORF">LARSCL_LOCUS5298</name>
</gene>
<keyword evidence="2" id="KW-1185">Reference proteome</keyword>
<evidence type="ECO:0000313" key="2">
    <source>
        <dbReference type="Proteomes" id="UP001497382"/>
    </source>
</evidence>
<dbReference type="Proteomes" id="UP001497382">
    <property type="component" value="Unassembled WGS sequence"/>
</dbReference>
<proteinExistence type="predicted"/>
<organism evidence="1 2">
    <name type="scientific">Larinioides sclopetarius</name>
    <dbReference type="NCBI Taxonomy" id="280406"/>
    <lineage>
        <taxon>Eukaryota</taxon>
        <taxon>Metazoa</taxon>
        <taxon>Ecdysozoa</taxon>
        <taxon>Arthropoda</taxon>
        <taxon>Chelicerata</taxon>
        <taxon>Arachnida</taxon>
        <taxon>Araneae</taxon>
        <taxon>Araneomorphae</taxon>
        <taxon>Entelegynae</taxon>
        <taxon>Araneoidea</taxon>
        <taxon>Araneidae</taxon>
        <taxon>Larinioides</taxon>
    </lineage>
</organism>
<name>A0AAV1ZJM4_9ARAC</name>
<sequence length="40" mass="4426">METPGALKSGDSSMSKYRALQPLQCFLLCIMNSKKVHKSP</sequence>
<dbReference type="EMBL" id="CAXIEN010000048">
    <property type="protein sequence ID" value="CAL1270440.1"/>
    <property type="molecule type" value="Genomic_DNA"/>
</dbReference>
<dbReference type="AlphaFoldDB" id="A0AAV1ZJM4"/>
<accession>A0AAV1ZJM4</accession>
<protein>
    <submittedName>
        <fullName evidence="1">Uncharacterized protein</fullName>
    </submittedName>
</protein>